<proteinExistence type="predicted"/>
<dbReference type="InterPro" id="IPR050397">
    <property type="entry name" value="Env_Response_Regulators"/>
</dbReference>
<evidence type="ECO:0000313" key="3">
    <source>
        <dbReference type="Proteomes" id="UP000000845"/>
    </source>
</evidence>
<dbReference type="InterPro" id="IPR014710">
    <property type="entry name" value="RmlC-like_jellyroll"/>
</dbReference>
<dbReference type="Proteomes" id="UP000000845">
    <property type="component" value="Chromosome"/>
</dbReference>
<name>D1AN20_SEBTE</name>
<evidence type="ECO:0000259" key="1">
    <source>
        <dbReference type="PROSITE" id="PS50042"/>
    </source>
</evidence>
<keyword evidence="3" id="KW-1185">Reference proteome</keyword>
<reference evidence="3" key="1">
    <citation type="submission" date="2009-09" db="EMBL/GenBank/DDBJ databases">
        <title>The complete chromosome of Sebaldella termitidis ATCC 33386.</title>
        <authorList>
            <consortium name="US DOE Joint Genome Institute (JGI-PGF)"/>
            <person name="Lucas S."/>
            <person name="Copeland A."/>
            <person name="Lapidus A."/>
            <person name="Glavina del Rio T."/>
            <person name="Dalin E."/>
            <person name="Tice H."/>
            <person name="Bruce D."/>
            <person name="Goodwin L."/>
            <person name="Pitluck S."/>
            <person name="Kyrpides N."/>
            <person name="Mavromatis K."/>
            <person name="Ivanova N."/>
            <person name="Mikhailova N."/>
            <person name="Sims D."/>
            <person name="Meincke L."/>
            <person name="Brettin T."/>
            <person name="Detter J.C."/>
            <person name="Han C."/>
            <person name="Larimer F."/>
            <person name="Land M."/>
            <person name="Hauser L."/>
            <person name="Markowitz V."/>
            <person name="Cheng J.F."/>
            <person name="Hugenholtz P."/>
            <person name="Woyke T."/>
            <person name="Wu D."/>
            <person name="Eisen J.A."/>
        </authorList>
    </citation>
    <scope>NUCLEOTIDE SEQUENCE [LARGE SCALE GENOMIC DNA]</scope>
    <source>
        <strain evidence="3">ATCC 33386 / NCTC 11300</strain>
    </source>
</reference>
<dbReference type="SMART" id="SM00100">
    <property type="entry name" value="cNMP"/>
    <property type="match status" value="1"/>
</dbReference>
<accession>D1AN20</accession>
<gene>
    <name evidence="2" type="ordered locus">Sterm_0522</name>
</gene>
<dbReference type="RefSeq" id="WP_012859994.1">
    <property type="nucleotide sequence ID" value="NC_013517.1"/>
</dbReference>
<dbReference type="EMBL" id="CP001739">
    <property type="protein sequence ID" value="ACZ07396.1"/>
    <property type="molecule type" value="Genomic_DNA"/>
</dbReference>
<sequence length="224" mass="25524">MKSVKITSDHFLILEKMKLGEIDGKNLYIKTYKKGEYIFYQNEEIKNILIIYSGKVGVTLDSSKGHRLLLAIYSPNSMLGDIEFFNKSCTVSNAQALSDTAVICISYSDIEKLRNHNEFIYLLGQILAKKLTRNIKNNSINILNAADIKIAAYIAGICENNIFDVNLSKLSELLGISYRHLLRRLKAFCENGYLLKIKDAYKITDLNSLKELAGDYYITDDWQI</sequence>
<dbReference type="Pfam" id="PF00027">
    <property type="entry name" value="cNMP_binding"/>
    <property type="match status" value="1"/>
</dbReference>
<dbReference type="PANTHER" id="PTHR24567">
    <property type="entry name" value="CRP FAMILY TRANSCRIPTIONAL REGULATORY PROTEIN"/>
    <property type="match status" value="1"/>
</dbReference>
<dbReference type="SUPFAM" id="SSF51206">
    <property type="entry name" value="cAMP-binding domain-like"/>
    <property type="match status" value="1"/>
</dbReference>
<dbReference type="PROSITE" id="PS50042">
    <property type="entry name" value="CNMP_BINDING_3"/>
    <property type="match status" value="1"/>
</dbReference>
<dbReference type="CDD" id="cd00038">
    <property type="entry name" value="CAP_ED"/>
    <property type="match status" value="1"/>
</dbReference>
<dbReference type="GO" id="GO:0005829">
    <property type="term" value="C:cytosol"/>
    <property type="evidence" value="ECO:0007669"/>
    <property type="project" value="TreeGrafter"/>
</dbReference>
<dbReference type="InterPro" id="IPR018490">
    <property type="entry name" value="cNMP-bd_dom_sf"/>
</dbReference>
<dbReference type="STRING" id="526218.Sterm_0522"/>
<dbReference type="Gene3D" id="2.60.120.10">
    <property type="entry name" value="Jelly Rolls"/>
    <property type="match status" value="1"/>
</dbReference>
<evidence type="ECO:0000313" key="2">
    <source>
        <dbReference type="EMBL" id="ACZ07396.1"/>
    </source>
</evidence>
<dbReference type="HOGENOM" id="CLU_075053_3_2_0"/>
<dbReference type="eggNOG" id="COG0664">
    <property type="taxonomic scope" value="Bacteria"/>
</dbReference>
<reference evidence="2 3" key="2">
    <citation type="journal article" date="2010" name="Stand. Genomic Sci.">
        <title>Complete genome sequence of Sebaldella termitidis type strain (NCTC 11300).</title>
        <authorList>
            <person name="Harmon-Smith M."/>
            <person name="Celia L."/>
            <person name="Chertkov O."/>
            <person name="Lapidus A."/>
            <person name="Copeland A."/>
            <person name="Glavina Del Rio T."/>
            <person name="Nolan M."/>
            <person name="Lucas S."/>
            <person name="Tice H."/>
            <person name="Cheng J.F."/>
            <person name="Han C."/>
            <person name="Detter J.C."/>
            <person name="Bruce D."/>
            <person name="Goodwin L."/>
            <person name="Pitluck S."/>
            <person name="Pati A."/>
            <person name="Liolios K."/>
            <person name="Ivanova N."/>
            <person name="Mavromatis K."/>
            <person name="Mikhailova N."/>
            <person name="Chen A."/>
            <person name="Palaniappan K."/>
            <person name="Land M."/>
            <person name="Hauser L."/>
            <person name="Chang Y.J."/>
            <person name="Jeffries C.D."/>
            <person name="Brettin T."/>
            <person name="Goker M."/>
            <person name="Beck B."/>
            <person name="Bristow J."/>
            <person name="Eisen J.A."/>
            <person name="Markowitz V."/>
            <person name="Hugenholtz P."/>
            <person name="Kyrpides N.C."/>
            <person name="Klenk H.P."/>
            <person name="Chen F."/>
        </authorList>
    </citation>
    <scope>NUCLEOTIDE SEQUENCE [LARGE SCALE GENOMIC DNA]</scope>
    <source>
        <strain evidence="3">ATCC 33386 / NCTC 11300</strain>
    </source>
</reference>
<dbReference type="AlphaFoldDB" id="D1AN20"/>
<feature type="domain" description="Cyclic nucleotide-binding" evidence="1">
    <location>
        <begin position="27"/>
        <end position="113"/>
    </location>
</feature>
<dbReference type="GO" id="GO:0003700">
    <property type="term" value="F:DNA-binding transcription factor activity"/>
    <property type="evidence" value="ECO:0007669"/>
    <property type="project" value="TreeGrafter"/>
</dbReference>
<protein>
    <submittedName>
        <fullName evidence="2">Transcriptional regulator, Crp/Fnr family</fullName>
    </submittedName>
</protein>
<dbReference type="PANTHER" id="PTHR24567:SF26">
    <property type="entry name" value="REGULATORY PROTEIN YEIL"/>
    <property type="match status" value="1"/>
</dbReference>
<dbReference type="InterPro" id="IPR000595">
    <property type="entry name" value="cNMP-bd_dom"/>
</dbReference>
<organism evidence="2 3">
    <name type="scientific">Sebaldella termitidis (strain ATCC 33386 / NCTC 11300)</name>
    <dbReference type="NCBI Taxonomy" id="526218"/>
    <lineage>
        <taxon>Bacteria</taxon>
        <taxon>Fusobacteriati</taxon>
        <taxon>Fusobacteriota</taxon>
        <taxon>Fusobacteriia</taxon>
        <taxon>Fusobacteriales</taxon>
        <taxon>Leptotrichiaceae</taxon>
        <taxon>Sebaldella</taxon>
    </lineage>
</organism>
<dbReference type="KEGG" id="str:Sterm_0522"/>